<feature type="transmembrane region" description="Helical" evidence="1">
    <location>
        <begin position="200"/>
        <end position="219"/>
    </location>
</feature>
<keyword evidence="3" id="KW-0418">Kinase</keyword>
<dbReference type="Pfam" id="PF14501">
    <property type="entry name" value="HATPase_c_5"/>
    <property type="match status" value="1"/>
</dbReference>
<feature type="transmembrane region" description="Helical" evidence="1">
    <location>
        <begin position="6"/>
        <end position="26"/>
    </location>
</feature>
<protein>
    <submittedName>
        <fullName evidence="3">Histidine kinase</fullName>
    </submittedName>
</protein>
<dbReference type="AlphaFoldDB" id="A0A0H3BZ60"/>
<feature type="domain" description="Sensor histidine kinase NatK-like C-terminal" evidence="2">
    <location>
        <begin position="344"/>
        <end position="447"/>
    </location>
</feature>
<keyword evidence="3" id="KW-0808">Transferase</keyword>
<dbReference type="EMBL" id="CP000829">
    <property type="protein sequence ID" value="ACI61526.1"/>
    <property type="molecule type" value="Genomic_DNA"/>
</dbReference>
<dbReference type="PANTHER" id="PTHR40448">
    <property type="entry name" value="TWO-COMPONENT SENSOR HISTIDINE KINASE"/>
    <property type="match status" value="1"/>
</dbReference>
<dbReference type="PANTHER" id="PTHR40448:SF1">
    <property type="entry name" value="TWO-COMPONENT SENSOR HISTIDINE KINASE"/>
    <property type="match status" value="1"/>
</dbReference>
<evidence type="ECO:0000259" key="2">
    <source>
        <dbReference type="Pfam" id="PF14501"/>
    </source>
</evidence>
<dbReference type="KEGG" id="soz:Spy49_1240c"/>
<dbReference type="HOGENOM" id="CLU_046138_3_0_9"/>
<evidence type="ECO:0000313" key="3">
    <source>
        <dbReference type="EMBL" id="ACI61526.1"/>
    </source>
</evidence>
<feature type="transmembrane region" description="Helical" evidence="1">
    <location>
        <begin position="93"/>
        <end position="116"/>
    </location>
</feature>
<dbReference type="GO" id="GO:0016301">
    <property type="term" value="F:kinase activity"/>
    <property type="evidence" value="ECO:0007669"/>
    <property type="project" value="UniProtKB-KW"/>
</dbReference>
<sequence length="451" mass="52388">MLEDFLQFLGFIFLDIIEIMLTLKLFSFVSAIPLRLKNIFYLSLSMVLFQVVFWAFFPDHFILDVVMLAQFLFFALIALYYGKSIKAKFLMFYAFFPLVSISLVKRFIVFFVMPLFGMPYSVVKHNTLLIYSITCFSIFLIYRCIQVFHFDFSTWRQYFQSHRASKLLVFTNSSMALYYLCVQGIDVMSPSLSGLATTTARSIIVLFYFILFLTLLIHLERYVKQNSIEAIVQQKEYRELINYSQHLGLLYQDIQELRQLLTTVSSRLKIGIEQNDISIVRLTYEGILNAEKNNAKDDRLDLTCLDKLQVEAIRHIVLAKLIEAKNKKLKVEVSIPNCIATFFLEVVDFTKLLSFLLDNAIEMSLETKQPCLSIAFLDQNHKLVIVIQSSTKQGQDDSQSVFAIPALKKRDDWQFDLRNVTTILNRYDYLTISSQIHDGILTQLIEIAKPD</sequence>
<evidence type="ECO:0000256" key="1">
    <source>
        <dbReference type="SAM" id="Phobius"/>
    </source>
</evidence>
<keyword evidence="1" id="KW-1133">Transmembrane helix</keyword>
<dbReference type="InterPro" id="IPR036890">
    <property type="entry name" value="HATPase_C_sf"/>
</dbReference>
<keyword evidence="1" id="KW-0812">Transmembrane</keyword>
<dbReference type="Proteomes" id="UP000001039">
    <property type="component" value="Chromosome"/>
</dbReference>
<feature type="transmembrane region" description="Helical" evidence="1">
    <location>
        <begin position="38"/>
        <end position="56"/>
    </location>
</feature>
<keyword evidence="1" id="KW-0472">Membrane</keyword>
<gene>
    <name evidence="3" type="ordered locus">Spy49_1240c</name>
</gene>
<feature type="transmembrane region" description="Helical" evidence="1">
    <location>
        <begin position="166"/>
        <end position="185"/>
    </location>
</feature>
<feature type="transmembrane region" description="Helical" evidence="1">
    <location>
        <begin position="128"/>
        <end position="145"/>
    </location>
</feature>
<evidence type="ECO:0000313" key="4">
    <source>
        <dbReference type="Proteomes" id="UP000001039"/>
    </source>
</evidence>
<dbReference type="Gene3D" id="3.30.565.10">
    <property type="entry name" value="Histidine kinase-like ATPase, C-terminal domain"/>
    <property type="match status" value="1"/>
</dbReference>
<proteinExistence type="predicted"/>
<accession>A0A0H3BZ60</accession>
<dbReference type="InterPro" id="IPR032834">
    <property type="entry name" value="NatK-like_C"/>
</dbReference>
<feature type="transmembrane region" description="Helical" evidence="1">
    <location>
        <begin position="62"/>
        <end position="81"/>
    </location>
</feature>
<reference evidence="3 4" key="1">
    <citation type="journal article" date="2008" name="J. Bacteriol.">
        <title>Genome sequence of a nephritogenic and highly transformable M49 strain of Streptococcus pyogenes.</title>
        <authorList>
            <person name="McShan W.M."/>
            <person name="Ferretti J.J."/>
            <person name="Karasawa T."/>
            <person name="Suvorov A.N."/>
            <person name="Lin S."/>
            <person name="Qin B."/>
            <person name="Jia H."/>
            <person name="Kenton S."/>
            <person name="Najar F."/>
            <person name="Wu H."/>
            <person name="Scott J."/>
            <person name="Roe B.A."/>
            <person name="Savic D.J."/>
        </authorList>
    </citation>
    <scope>NUCLEOTIDE SEQUENCE [LARGE SCALE GENOMIC DNA]</scope>
    <source>
        <strain evidence="3 4">NZ131</strain>
    </source>
</reference>
<name>A0A0H3BZ60_STRPZ</name>
<dbReference type="GO" id="GO:0042802">
    <property type="term" value="F:identical protein binding"/>
    <property type="evidence" value="ECO:0007669"/>
    <property type="project" value="TreeGrafter"/>
</dbReference>
<organism evidence="3 4">
    <name type="scientific">Streptococcus pyogenes serotype M49 (strain NZ131)</name>
    <dbReference type="NCBI Taxonomy" id="471876"/>
    <lineage>
        <taxon>Bacteria</taxon>
        <taxon>Bacillati</taxon>
        <taxon>Bacillota</taxon>
        <taxon>Bacilli</taxon>
        <taxon>Lactobacillales</taxon>
        <taxon>Streptococcaceae</taxon>
        <taxon>Streptococcus</taxon>
    </lineage>
</organism>